<feature type="compositionally biased region" description="Basic and acidic residues" evidence="2">
    <location>
        <begin position="249"/>
        <end position="258"/>
    </location>
</feature>
<evidence type="ECO:0000256" key="1">
    <source>
        <dbReference type="SAM" id="Coils"/>
    </source>
</evidence>
<protein>
    <submittedName>
        <fullName evidence="3">Uncharacterized protein</fullName>
    </submittedName>
</protein>
<keyword evidence="1" id="KW-0175">Coiled coil</keyword>
<dbReference type="EMBL" id="HBGO01039404">
    <property type="protein sequence ID" value="CAD9362517.1"/>
    <property type="molecule type" value="Transcribed_RNA"/>
</dbReference>
<dbReference type="AlphaFoldDB" id="A0A7S2EYX3"/>
<evidence type="ECO:0000313" key="3">
    <source>
        <dbReference type="EMBL" id="CAD9362517.1"/>
    </source>
</evidence>
<organism evidence="3">
    <name type="scientific">Trieres chinensis</name>
    <name type="common">Marine centric diatom</name>
    <name type="synonym">Odontella sinensis</name>
    <dbReference type="NCBI Taxonomy" id="1514140"/>
    <lineage>
        <taxon>Eukaryota</taxon>
        <taxon>Sar</taxon>
        <taxon>Stramenopiles</taxon>
        <taxon>Ochrophyta</taxon>
        <taxon>Bacillariophyta</taxon>
        <taxon>Mediophyceae</taxon>
        <taxon>Biddulphiophycidae</taxon>
        <taxon>Eupodiscales</taxon>
        <taxon>Parodontellaceae</taxon>
        <taxon>Trieres</taxon>
    </lineage>
</organism>
<feature type="compositionally biased region" description="Polar residues" evidence="2">
    <location>
        <begin position="230"/>
        <end position="241"/>
    </location>
</feature>
<gene>
    <name evidence="3" type="ORF">OSIN01602_LOCUS22836</name>
</gene>
<accession>A0A7S2EYX3</accession>
<evidence type="ECO:0000256" key="2">
    <source>
        <dbReference type="SAM" id="MobiDB-lite"/>
    </source>
</evidence>
<feature type="region of interest" description="Disordered" evidence="2">
    <location>
        <begin position="230"/>
        <end position="272"/>
    </location>
</feature>
<name>A0A7S2EYX3_TRICV</name>
<feature type="coiled-coil region" evidence="1">
    <location>
        <begin position="131"/>
        <end position="158"/>
    </location>
</feature>
<sequence length="439" mass="48384">MMNSAAMTTKLIPIHLEEGPIKITEASVTTQINEAKDVDSDDNRANYNGGDVSGCQLLESSPAIQLFLSATQKELGADNGRHRQLSEANFSLIHCLNKVTEERDELARISEHRRETVSELRKSLSKSAADLSLMHARLEMIESERDRLKKEVSSLRDALREGLVDNEEPEFEDRARPSKGSFGIGFLSGLANNRKTRIVNEDGWINPSETGDESSFFPKDQSFLRQAKDSFNGNNDQRNSGGFTGLGEGLKKGLRDDNESQTVVSCGMSGDPQSSVIGKGVRGLWQKLAYGDKSDSGSIISTTAEQPQEEMTEMKEMKVVKTNGNKLGGGISPLHPRGLIAEEAGQVAPDPSGLEEISVKAEKDEDCFEVLPNKKFRHRHNEKNLKSGFAFFGGISTSQSNKKEKSSFIANRRSTKRDVDDFLSSLSEMIEDDDTCEDI</sequence>
<proteinExistence type="predicted"/>
<reference evidence="3" key="1">
    <citation type="submission" date="2021-01" db="EMBL/GenBank/DDBJ databases">
        <authorList>
            <person name="Corre E."/>
            <person name="Pelletier E."/>
            <person name="Niang G."/>
            <person name="Scheremetjew M."/>
            <person name="Finn R."/>
            <person name="Kale V."/>
            <person name="Holt S."/>
            <person name="Cochrane G."/>
            <person name="Meng A."/>
            <person name="Brown T."/>
            <person name="Cohen L."/>
        </authorList>
    </citation>
    <scope>NUCLEOTIDE SEQUENCE</scope>
    <source>
        <strain evidence="3">Grunow 1884</strain>
    </source>
</reference>